<evidence type="ECO:0000259" key="2">
    <source>
        <dbReference type="SMART" id="SM00829"/>
    </source>
</evidence>
<dbReference type="InterPro" id="IPR036291">
    <property type="entry name" value="NAD(P)-bd_dom_sf"/>
</dbReference>
<keyword evidence="1" id="KW-0812">Transmembrane</keyword>
<dbReference type="InterPro" id="IPR050700">
    <property type="entry name" value="YIM1/Zinc_Alcohol_DH_Fams"/>
</dbReference>
<dbReference type="SUPFAM" id="SSF50129">
    <property type="entry name" value="GroES-like"/>
    <property type="match status" value="1"/>
</dbReference>
<dbReference type="SUPFAM" id="SSF51735">
    <property type="entry name" value="NAD(P)-binding Rossmann-fold domains"/>
    <property type="match status" value="1"/>
</dbReference>
<dbReference type="InterPro" id="IPR011032">
    <property type="entry name" value="GroES-like_sf"/>
</dbReference>
<evidence type="ECO:0000313" key="3">
    <source>
        <dbReference type="EMBL" id="CAH0551046.1"/>
    </source>
</evidence>
<reference evidence="3" key="1">
    <citation type="submission" date="2021-12" db="EMBL/GenBank/DDBJ databases">
        <authorList>
            <person name="King R."/>
        </authorList>
    </citation>
    <scope>NUCLEOTIDE SEQUENCE</scope>
</reference>
<dbReference type="PANTHER" id="PTHR11695:SF645">
    <property type="entry name" value="RETICULON-4-INTERACTING PROTEIN 1, MITOCHONDRIAL-LIKE PROTEIN"/>
    <property type="match status" value="1"/>
</dbReference>
<dbReference type="Gene3D" id="3.40.50.720">
    <property type="entry name" value="NAD(P)-binding Rossmann-like Domain"/>
    <property type="match status" value="1"/>
</dbReference>
<feature type="transmembrane region" description="Helical" evidence="1">
    <location>
        <begin position="101"/>
        <end position="122"/>
    </location>
</feature>
<feature type="domain" description="Enoyl reductase (ER)" evidence="2">
    <location>
        <begin position="142"/>
        <end position="489"/>
    </location>
</feature>
<proteinExistence type="predicted"/>
<keyword evidence="1" id="KW-0472">Membrane</keyword>
<protein>
    <recommendedName>
        <fullName evidence="2">Enoyl reductase (ER) domain-containing protein</fullName>
    </recommendedName>
</protein>
<dbReference type="InterPro" id="IPR020843">
    <property type="entry name" value="ER"/>
</dbReference>
<keyword evidence="4" id="KW-1185">Reference proteome</keyword>
<gene>
    <name evidence="3" type="ORF">MELIAE_LOCUS3737</name>
</gene>
<dbReference type="Gene3D" id="3.90.180.10">
    <property type="entry name" value="Medium-chain alcohol dehydrogenases, catalytic domain"/>
    <property type="match status" value="1"/>
</dbReference>
<evidence type="ECO:0000256" key="1">
    <source>
        <dbReference type="SAM" id="Phobius"/>
    </source>
</evidence>
<sequence>MDEVLFRSGRSLENLQVQGELLAIKSKEIFSQYITQTKSIILQAWNSSKLEHLKHQLKELWIYALTVGDSLKDRFLYFANPSHLILNFSKVFGRKWTSRDLCFCCAGFLAGGLVGIVVGLSLRKNESVVRYMQAIKCNHYLGADSATVVEDAIAPYECGENEVLVNVKAGSVQVIDAQVCLGYGRNLRRILRRIFRQSNSDLPIVLGRDCSGIISDLGCNVKRLEVGDDVWLTVPFWSQGSLSQNVLVDQNRVSKKPKNIGFEGACSLPYAGCLALAALNKANLNVKNAQDKKILIQGGCTPVGCVLIQILKFWNANITATCYKRATPVAKALGATDIIILSDDNENESERLLPNALFKELEVRNTLYDVIINTKECSLTEKQLQLFCTKDGVMVTSLPPKLASDSNGFFGNIALGGYIRMRYYIMKLFGVTMDDFDESHLCHETLDQLSNLVELGYLQTVVDKVFHPQDIEMALAHIQSPISIGSTVITFR</sequence>
<dbReference type="GO" id="GO:0005739">
    <property type="term" value="C:mitochondrion"/>
    <property type="evidence" value="ECO:0007669"/>
    <property type="project" value="TreeGrafter"/>
</dbReference>
<dbReference type="SMART" id="SM00829">
    <property type="entry name" value="PKS_ER"/>
    <property type="match status" value="1"/>
</dbReference>
<accession>A0A9P0AWC4</accession>
<dbReference type="Proteomes" id="UP001154078">
    <property type="component" value="Chromosome 2"/>
</dbReference>
<name>A0A9P0AWC4_BRAAE</name>
<dbReference type="Pfam" id="PF08240">
    <property type="entry name" value="ADH_N"/>
    <property type="match status" value="1"/>
</dbReference>
<dbReference type="PANTHER" id="PTHR11695">
    <property type="entry name" value="ALCOHOL DEHYDROGENASE RELATED"/>
    <property type="match status" value="1"/>
</dbReference>
<dbReference type="EMBL" id="OV121133">
    <property type="protein sequence ID" value="CAH0551046.1"/>
    <property type="molecule type" value="Genomic_DNA"/>
</dbReference>
<dbReference type="AlphaFoldDB" id="A0A9P0AWC4"/>
<organism evidence="3 4">
    <name type="scientific">Brassicogethes aeneus</name>
    <name type="common">Rape pollen beetle</name>
    <name type="synonym">Meligethes aeneus</name>
    <dbReference type="NCBI Taxonomy" id="1431903"/>
    <lineage>
        <taxon>Eukaryota</taxon>
        <taxon>Metazoa</taxon>
        <taxon>Ecdysozoa</taxon>
        <taxon>Arthropoda</taxon>
        <taxon>Hexapoda</taxon>
        <taxon>Insecta</taxon>
        <taxon>Pterygota</taxon>
        <taxon>Neoptera</taxon>
        <taxon>Endopterygota</taxon>
        <taxon>Coleoptera</taxon>
        <taxon>Polyphaga</taxon>
        <taxon>Cucujiformia</taxon>
        <taxon>Nitidulidae</taxon>
        <taxon>Meligethinae</taxon>
        <taxon>Brassicogethes</taxon>
    </lineage>
</organism>
<evidence type="ECO:0000313" key="4">
    <source>
        <dbReference type="Proteomes" id="UP001154078"/>
    </source>
</evidence>
<dbReference type="InterPro" id="IPR013154">
    <property type="entry name" value="ADH-like_N"/>
</dbReference>
<keyword evidence="1" id="KW-1133">Transmembrane helix</keyword>
<dbReference type="GO" id="GO:0016491">
    <property type="term" value="F:oxidoreductase activity"/>
    <property type="evidence" value="ECO:0007669"/>
    <property type="project" value="InterPro"/>
</dbReference>
<dbReference type="OrthoDB" id="9930022at2759"/>